<dbReference type="Pfam" id="PF04727">
    <property type="entry name" value="ELMO_CED12"/>
    <property type="match status" value="1"/>
</dbReference>
<protein>
    <submittedName>
        <fullName evidence="1">Uncharacterized protein</fullName>
    </submittedName>
</protein>
<dbReference type="PANTHER" id="PTHR12771">
    <property type="entry name" value="ENGULFMENT AND CELL MOTILITY"/>
    <property type="match status" value="1"/>
</dbReference>
<accession>N1R5K8</accession>
<evidence type="ECO:0000313" key="1">
    <source>
        <dbReference type="EnsemblPlants" id="EMT33370"/>
    </source>
</evidence>
<proteinExistence type="predicted"/>
<sequence>MPESVTAPLLGNSAQGNKSEGYEPIPDFWDGKSRECLHWVHIVSTFITQSARKIVNAISEFGSFLARFFGCSCAPQSSQNAQTMLIHLSPLQVWGIHVLGKSNIFCKKLPKNRRSSKARVGFAQLLEDDEMAFDNLFCLAFQMLDAQWLARRASYMEFNVSSLYKMRYVHANGFLFLYHCSIGDLSFILLSGGSEVHTRPVRARAYNWRRFTRSESAIVQNVKEIALFGLYPKGGRLPNMLLILLLLFKMGRHVKITGHHIFGSYAIP</sequence>
<dbReference type="EnsemblPlants" id="EMT33370">
    <property type="protein sequence ID" value="EMT33370"/>
    <property type="gene ID" value="F775_06691"/>
</dbReference>
<dbReference type="AlphaFoldDB" id="N1R5K8"/>
<name>N1R5K8_AEGTA</name>
<dbReference type="PANTHER" id="PTHR12771:SF43">
    <property type="entry name" value="OS12G0126200 PROTEIN"/>
    <property type="match status" value="1"/>
</dbReference>
<reference evidence="1" key="1">
    <citation type="submission" date="2015-06" db="UniProtKB">
        <authorList>
            <consortium name="EnsemblPlants"/>
        </authorList>
    </citation>
    <scope>IDENTIFICATION</scope>
</reference>
<organism evidence="1">
    <name type="scientific">Aegilops tauschii</name>
    <name type="common">Tausch's goatgrass</name>
    <name type="synonym">Aegilops squarrosa</name>
    <dbReference type="NCBI Taxonomy" id="37682"/>
    <lineage>
        <taxon>Eukaryota</taxon>
        <taxon>Viridiplantae</taxon>
        <taxon>Streptophyta</taxon>
        <taxon>Embryophyta</taxon>
        <taxon>Tracheophyta</taxon>
        <taxon>Spermatophyta</taxon>
        <taxon>Magnoliopsida</taxon>
        <taxon>Liliopsida</taxon>
        <taxon>Poales</taxon>
        <taxon>Poaceae</taxon>
        <taxon>BOP clade</taxon>
        <taxon>Pooideae</taxon>
        <taxon>Triticodae</taxon>
        <taxon>Triticeae</taxon>
        <taxon>Triticinae</taxon>
        <taxon>Aegilops</taxon>
    </lineage>
</organism>
<dbReference type="InterPro" id="IPR050868">
    <property type="entry name" value="ELMO_domain-containing"/>
</dbReference>
<dbReference type="InterPro" id="IPR006816">
    <property type="entry name" value="ELMO_dom"/>
</dbReference>